<dbReference type="Proteomes" id="UP000767238">
    <property type="component" value="Unassembled WGS sequence"/>
</dbReference>
<dbReference type="GO" id="GO:0000813">
    <property type="term" value="C:ESCRT I complex"/>
    <property type="evidence" value="ECO:0007669"/>
    <property type="project" value="TreeGrafter"/>
</dbReference>
<evidence type="ECO:0000259" key="9">
    <source>
        <dbReference type="PROSITE" id="PS51312"/>
    </source>
</evidence>
<dbReference type="InterPro" id="IPR008883">
    <property type="entry name" value="UEV_N"/>
</dbReference>
<dbReference type="InterPro" id="IPR037202">
    <property type="entry name" value="ESCRT_assembly_dom"/>
</dbReference>
<dbReference type="InterPro" id="IPR016135">
    <property type="entry name" value="UBQ-conjugating_enzyme/RWD"/>
</dbReference>
<dbReference type="AlphaFoldDB" id="A0A9P8GDN2"/>
<dbReference type="SUPFAM" id="SSF140111">
    <property type="entry name" value="Endosomal sorting complex assembly domain"/>
    <property type="match status" value="1"/>
</dbReference>
<evidence type="ECO:0000256" key="7">
    <source>
        <dbReference type="PROSITE-ProRule" id="PRU00644"/>
    </source>
</evidence>
<dbReference type="GO" id="GO:0043162">
    <property type="term" value="P:ubiquitin-dependent protein catabolic process via the multivesicular body sorting pathway"/>
    <property type="evidence" value="ECO:0007669"/>
    <property type="project" value="UniProtKB-ARBA"/>
</dbReference>
<dbReference type="GO" id="GO:0006886">
    <property type="term" value="P:intracellular protein transport"/>
    <property type="evidence" value="ECO:0007669"/>
    <property type="project" value="UniProtKB-ARBA"/>
</dbReference>
<reference evidence="11" key="1">
    <citation type="journal article" date="2021" name="J Fungi (Basel)">
        <title>Virulence traits and population genomics of the black yeast Aureobasidium melanogenum.</title>
        <authorList>
            <person name="Cernosa A."/>
            <person name="Sun X."/>
            <person name="Gostincar C."/>
            <person name="Fang C."/>
            <person name="Gunde-Cimerman N."/>
            <person name="Song Z."/>
        </authorList>
    </citation>
    <scope>NUCLEOTIDE SEQUENCE</scope>
    <source>
        <strain evidence="11">EXF-8016</strain>
    </source>
</reference>
<dbReference type="PROSITE" id="PS51322">
    <property type="entry name" value="UEV"/>
    <property type="match status" value="1"/>
</dbReference>
<feature type="non-terminal residue" evidence="11">
    <location>
        <position position="1"/>
    </location>
</feature>
<feature type="compositionally biased region" description="Polar residues" evidence="8">
    <location>
        <begin position="236"/>
        <end position="253"/>
    </location>
</feature>
<evidence type="ECO:0000256" key="4">
    <source>
        <dbReference type="ARBA" id="ARBA00022753"/>
    </source>
</evidence>
<protein>
    <submittedName>
        <fullName evidence="11">UEV-domain-containing protein</fullName>
    </submittedName>
</protein>
<evidence type="ECO:0000256" key="3">
    <source>
        <dbReference type="ARBA" id="ARBA00022448"/>
    </source>
</evidence>
<feature type="domain" description="SB" evidence="9">
    <location>
        <begin position="479"/>
        <end position="547"/>
    </location>
</feature>
<feature type="compositionally biased region" description="Pro residues" evidence="8">
    <location>
        <begin position="175"/>
        <end position="190"/>
    </location>
</feature>
<dbReference type="EMBL" id="JAHFYH010000047">
    <property type="protein sequence ID" value="KAH0218653.1"/>
    <property type="molecule type" value="Genomic_DNA"/>
</dbReference>
<dbReference type="PANTHER" id="PTHR23306:SF3">
    <property type="entry name" value="TUMOR SUPPRESSOR PROTEIN 101"/>
    <property type="match status" value="1"/>
</dbReference>
<dbReference type="Gene3D" id="3.10.110.10">
    <property type="entry name" value="Ubiquitin Conjugating Enzyme"/>
    <property type="match status" value="1"/>
</dbReference>
<evidence type="ECO:0000256" key="6">
    <source>
        <dbReference type="ARBA" id="ARBA00023054"/>
    </source>
</evidence>
<gene>
    <name evidence="11" type="ORF">KCV03_g6352</name>
</gene>
<keyword evidence="4" id="KW-0967">Endosome</keyword>
<evidence type="ECO:0000313" key="12">
    <source>
        <dbReference type="Proteomes" id="UP000767238"/>
    </source>
</evidence>
<comment type="similarity">
    <text evidence="2">Belongs to the ubiquitin-conjugating enzyme family. UEV subfamily.</text>
</comment>
<feature type="compositionally biased region" description="Polar residues" evidence="8">
    <location>
        <begin position="333"/>
        <end position="343"/>
    </location>
</feature>
<feature type="domain" description="UEV" evidence="10">
    <location>
        <begin position="7"/>
        <end position="153"/>
    </location>
</feature>
<dbReference type="PROSITE" id="PS51312">
    <property type="entry name" value="SB"/>
    <property type="match status" value="1"/>
</dbReference>
<feature type="compositionally biased region" description="Low complexity" evidence="8">
    <location>
        <begin position="298"/>
        <end position="332"/>
    </location>
</feature>
<dbReference type="Pfam" id="PF09454">
    <property type="entry name" value="Vps23_core"/>
    <property type="match status" value="1"/>
</dbReference>
<evidence type="ECO:0000259" key="10">
    <source>
        <dbReference type="PROSITE" id="PS51322"/>
    </source>
</evidence>
<feature type="compositionally biased region" description="Low complexity" evidence="8">
    <location>
        <begin position="155"/>
        <end position="174"/>
    </location>
</feature>
<dbReference type="SUPFAM" id="SSF54495">
    <property type="entry name" value="UBC-like"/>
    <property type="match status" value="1"/>
</dbReference>
<dbReference type="InterPro" id="IPR052070">
    <property type="entry name" value="ESCRT-I_UEV_domain"/>
</dbReference>
<keyword evidence="6" id="KW-0175">Coiled coil</keyword>
<comment type="subcellular location">
    <subcellularLocation>
        <location evidence="1">Endosome</location>
    </subcellularLocation>
</comment>
<evidence type="ECO:0000256" key="2">
    <source>
        <dbReference type="ARBA" id="ARBA00009594"/>
    </source>
</evidence>
<proteinExistence type="inferred from homology"/>
<dbReference type="Pfam" id="PF05743">
    <property type="entry name" value="UEV"/>
    <property type="match status" value="1"/>
</dbReference>
<dbReference type="GO" id="GO:0043130">
    <property type="term" value="F:ubiquitin binding"/>
    <property type="evidence" value="ECO:0007669"/>
    <property type="project" value="TreeGrafter"/>
</dbReference>
<sequence>MAGLPDQVLQWLYSVLLNEYRDAQRAYSDSVAALSAYPSLSPRTDVYTYNTGQPALLLRLSGILPVNFRGTVYRFPVTIWLPHAYPMDPEGIMVYVIPGEGMAIRPGQHVSVDGRVYHPYLRDWSINHRPNIVDFLRLLQDVFAREPPVVAKPAQQQQQQQQQQQHHVQPRSPMQRPPPPPKEQPRPPQYLPAEMPAGLPPPRPPKPGEQGHAATPIQARNDGPPLPPLPHERARQSPQLRQANGFDNSQPNRYSRAPSLPHQIQPDYRQIPASPITPHAHTPTQRYAQPPPLPPPQHNQQQQIPLRPAQQQYPQQYQQPHSQHFQQMPPHMSAQQYPSQHAPYQQAMPAKPAPVQDLLSDPFDVSISTTTPSGPAPPIPPNPEKEHLLQLLSQSLVSQIHQKVNQNTSALAPLRAQSNALQEAHSRLNAELSQLTALDNTLTTNERILHQALSDCDRVIADSKSTPQPPIDDVLVAPTVASTQLWNLQADEAAIREALWCLQRAVGAGRVGSEVFIKMTRSLARELFLKMALSKKLAKGLGLDVGGSTAGQYAGEDGYGY</sequence>
<name>A0A9P8GDN2_AURME</name>
<comment type="caution">
    <text evidence="11">The sequence shown here is derived from an EMBL/GenBank/DDBJ whole genome shotgun (WGS) entry which is preliminary data.</text>
</comment>
<dbReference type="InterPro" id="IPR017916">
    <property type="entry name" value="SB_dom"/>
</dbReference>
<accession>A0A9P8GDN2</accession>
<feature type="compositionally biased region" description="Pro residues" evidence="8">
    <location>
        <begin position="198"/>
        <end position="207"/>
    </location>
</feature>
<feature type="region of interest" description="Disordered" evidence="8">
    <location>
        <begin position="149"/>
        <end position="351"/>
    </location>
</feature>
<evidence type="ECO:0000256" key="8">
    <source>
        <dbReference type="SAM" id="MobiDB-lite"/>
    </source>
</evidence>
<keyword evidence="5 7" id="KW-0653">Protein transport</keyword>
<reference evidence="11" key="2">
    <citation type="submission" date="2021-08" db="EMBL/GenBank/DDBJ databases">
        <authorList>
            <person name="Gostincar C."/>
            <person name="Sun X."/>
            <person name="Song Z."/>
            <person name="Gunde-Cimerman N."/>
        </authorList>
    </citation>
    <scope>NUCLEOTIDE SEQUENCE</scope>
    <source>
        <strain evidence="11">EXF-8016</strain>
    </source>
</reference>
<dbReference type="PANTHER" id="PTHR23306">
    <property type="entry name" value="TUMOR SUSCEPTIBILITY GENE 101 PROTEIN-RELATED"/>
    <property type="match status" value="1"/>
</dbReference>
<dbReference type="CDD" id="cd11685">
    <property type="entry name" value="UEV_TSG101-like"/>
    <property type="match status" value="1"/>
</dbReference>
<evidence type="ECO:0000313" key="11">
    <source>
        <dbReference type="EMBL" id="KAH0218653.1"/>
    </source>
</evidence>
<organism evidence="11 12">
    <name type="scientific">Aureobasidium melanogenum</name>
    <name type="common">Aureobasidium pullulans var. melanogenum</name>
    <dbReference type="NCBI Taxonomy" id="46634"/>
    <lineage>
        <taxon>Eukaryota</taxon>
        <taxon>Fungi</taxon>
        <taxon>Dikarya</taxon>
        <taxon>Ascomycota</taxon>
        <taxon>Pezizomycotina</taxon>
        <taxon>Dothideomycetes</taxon>
        <taxon>Dothideomycetidae</taxon>
        <taxon>Dothideales</taxon>
        <taxon>Saccotheciaceae</taxon>
        <taxon>Aureobasidium</taxon>
    </lineage>
</organism>
<dbReference type="GO" id="GO:0072666">
    <property type="term" value="P:establishment of protein localization to vacuole"/>
    <property type="evidence" value="ECO:0007669"/>
    <property type="project" value="UniProtKB-ARBA"/>
</dbReference>
<dbReference type="Gene3D" id="6.10.140.820">
    <property type="match status" value="1"/>
</dbReference>
<keyword evidence="3 7" id="KW-0813">Transport</keyword>
<evidence type="ECO:0000256" key="5">
    <source>
        <dbReference type="ARBA" id="ARBA00022927"/>
    </source>
</evidence>
<evidence type="ECO:0000256" key="1">
    <source>
        <dbReference type="ARBA" id="ARBA00004177"/>
    </source>
</evidence>